<sequence length="79" mass="9016">MTIYTTITFTAAFQVPGEYEDEMGFAVLRKNKQFRTFLIYDCLALRTSAAVMCIHFAFTIFPEIKYPRLAGMQKCSAVS</sequence>
<keyword evidence="10" id="KW-1185">Reference proteome</keyword>
<dbReference type="Proteomes" id="UP000237347">
    <property type="component" value="Unassembled WGS sequence"/>
</dbReference>
<dbReference type="EMBL" id="PKMF04000084">
    <property type="protein sequence ID" value="KAK7851714.1"/>
    <property type="molecule type" value="Genomic_DNA"/>
</dbReference>
<evidence type="ECO:0000256" key="7">
    <source>
        <dbReference type="SAM" id="Phobius"/>
    </source>
</evidence>
<dbReference type="Pfam" id="PF13962">
    <property type="entry name" value="PGG"/>
    <property type="match status" value="1"/>
</dbReference>
<keyword evidence="4 7" id="KW-1133">Transmembrane helix</keyword>
<evidence type="ECO:0000256" key="3">
    <source>
        <dbReference type="ARBA" id="ARBA00022737"/>
    </source>
</evidence>
<dbReference type="PANTHER" id="PTHR24186">
    <property type="entry name" value="PROTEIN PHOSPHATASE 1 REGULATORY SUBUNIT"/>
    <property type="match status" value="1"/>
</dbReference>
<comment type="caution">
    <text evidence="9">The sequence shown here is derived from an EMBL/GenBank/DDBJ whole genome shotgun (WGS) entry which is preliminary data.</text>
</comment>
<evidence type="ECO:0000256" key="2">
    <source>
        <dbReference type="ARBA" id="ARBA00022692"/>
    </source>
</evidence>
<keyword evidence="5" id="KW-0040">ANK repeat</keyword>
<keyword evidence="2 7" id="KW-0812">Transmembrane</keyword>
<evidence type="ECO:0000256" key="1">
    <source>
        <dbReference type="ARBA" id="ARBA00004141"/>
    </source>
</evidence>
<evidence type="ECO:0000313" key="9">
    <source>
        <dbReference type="EMBL" id="KAK7851714.1"/>
    </source>
</evidence>
<dbReference type="GO" id="GO:0005886">
    <property type="term" value="C:plasma membrane"/>
    <property type="evidence" value="ECO:0007669"/>
    <property type="project" value="TreeGrafter"/>
</dbReference>
<proteinExistence type="predicted"/>
<evidence type="ECO:0000313" key="10">
    <source>
        <dbReference type="Proteomes" id="UP000237347"/>
    </source>
</evidence>
<dbReference type="PANTHER" id="PTHR24186:SF50">
    <property type="entry name" value="ANKYRIN REPEAT-CONTAINING PROTEIN ITN1-LIKE ISOFORM X1"/>
    <property type="match status" value="1"/>
</dbReference>
<comment type="subcellular location">
    <subcellularLocation>
        <location evidence="1">Membrane</location>
        <topology evidence="1">Multi-pass membrane protein</topology>
    </subcellularLocation>
</comment>
<evidence type="ECO:0000256" key="5">
    <source>
        <dbReference type="ARBA" id="ARBA00023043"/>
    </source>
</evidence>
<dbReference type="InterPro" id="IPR026961">
    <property type="entry name" value="PGG_dom"/>
</dbReference>
<protein>
    <recommendedName>
        <fullName evidence="8">PGG domain-containing protein</fullName>
    </recommendedName>
</protein>
<evidence type="ECO:0000256" key="4">
    <source>
        <dbReference type="ARBA" id="ARBA00022989"/>
    </source>
</evidence>
<keyword evidence="6 7" id="KW-0472">Membrane</keyword>
<feature type="transmembrane region" description="Helical" evidence="7">
    <location>
        <begin position="38"/>
        <end position="61"/>
    </location>
</feature>
<feature type="domain" description="PGG" evidence="8">
    <location>
        <begin position="2"/>
        <end position="60"/>
    </location>
</feature>
<evidence type="ECO:0000256" key="6">
    <source>
        <dbReference type="ARBA" id="ARBA00023136"/>
    </source>
</evidence>
<organism evidence="9 10">
    <name type="scientific">Quercus suber</name>
    <name type="common">Cork oak</name>
    <dbReference type="NCBI Taxonomy" id="58331"/>
    <lineage>
        <taxon>Eukaryota</taxon>
        <taxon>Viridiplantae</taxon>
        <taxon>Streptophyta</taxon>
        <taxon>Embryophyta</taxon>
        <taxon>Tracheophyta</taxon>
        <taxon>Spermatophyta</taxon>
        <taxon>Magnoliopsida</taxon>
        <taxon>eudicotyledons</taxon>
        <taxon>Gunneridae</taxon>
        <taxon>Pentapetalae</taxon>
        <taxon>rosids</taxon>
        <taxon>fabids</taxon>
        <taxon>Fagales</taxon>
        <taxon>Fagaceae</taxon>
        <taxon>Quercus</taxon>
    </lineage>
</organism>
<keyword evidence="3" id="KW-0677">Repeat</keyword>
<evidence type="ECO:0000259" key="8">
    <source>
        <dbReference type="Pfam" id="PF13962"/>
    </source>
</evidence>
<reference evidence="9 10" key="1">
    <citation type="journal article" date="2018" name="Sci. Data">
        <title>The draft genome sequence of cork oak.</title>
        <authorList>
            <person name="Ramos A.M."/>
            <person name="Usie A."/>
            <person name="Barbosa P."/>
            <person name="Barros P.M."/>
            <person name="Capote T."/>
            <person name="Chaves I."/>
            <person name="Simoes F."/>
            <person name="Abreu I."/>
            <person name="Carrasquinho I."/>
            <person name="Faro C."/>
            <person name="Guimaraes J.B."/>
            <person name="Mendonca D."/>
            <person name="Nobrega F."/>
            <person name="Rodrigues L."/>
            <person name="Saibo N.J.M."/>
            <person name="Varela M.C."/>
            <person name="Egas C."/>
            <person name="Matos J."/>
            <person name="Miguel C.M."/>
            <person name="Oliveira M.M."/>
            <person name="Ricardo C.P."/>
            <person name="Goncalves S."/>
        </authorList>
    </citation>
    <scope>NUCLEOTIDE SEQUENCE [LARGE SCALE GENOMIC DNA]</scope>
    <source>
        <strain evidence="10">cv. HL8</strain>
    </source>
</reference>
<name>A0AAW0LLG8_QUESU</name>
<accession>A0AAW0LLG8</accession>
<dbReference type="AlphaFoldDB" id="A0AAW0LLG8"/>
<gene>
    <name evidence="9" type="ORF">CFP56_041272</name>
</gene>